<gene>
    <name evidence="1" type="ORF">BCV72DRAFT_213035</name>
</gene>
<name>A0A1X0QUX2_RHIZD</name>
<organism evidence="1">
    <name type="scientific">Rhizopus microsporus var. microsporus</name>
    <dbReference type="NCBI Taxonomy" id="86635"/>
    <lineage>
        <taxon>Eukaryota</taxon>
        <taxon>Fungi</taxon>
        <taxon>Fungi incertae sedis</taxon>
        <taxon>Mucoromycota</taxon>
        <taxon>Mucoromycotina</taxon>
        <taxon>Mucoromycetes</taxon>
        <taxon>Mucorales</taxon>
        <taxon>Mucorineae</taxon>
        <taxon>Rhizopodaceae</taxon>
        <taxon>Rhizopus</taxon>
    </lineage>
</organism>
<dbReference type="EMBL" id="KV921999">
    <property type="protein sequence ID" value="ORE03555.1"/>
    <property type="molecule type" value="Genomic_DNA"/>
</dbReference>
<reference evidence="1" key="1">
    <citation type="journal article" date="2016" name="Proc. Natl. Acad. Sci. U.S.A.">
        <title>Lipid metabolic changes in an early divergent fungus govern the establishment of a mutualistic symbiosis with endobacteria.</title>
        <authorList>
            <person name="Lastovetsky O.A."/>
            <person name="Gaspar M.L."/>
            <person name="Mondo S.J."/>
            <person name="LaButti K.M."/>
            <person name="Sandor L."/>
            <person name="Grigoriev I.V."/>
            <person name="Henry S.A."/>
            <person name="Pawlowska T.E."/>
        </authorList>
    </citation>
    <scope>NUCLEOTIDE SEQUENCE [LARGE SCALE GENOMIC DNA]</scope>
    <source>
        <strain evidence="1">ATCC 52814</strain>
    </source>
</reference>
<dbReference type="Proteomes" id="UP000242414">
    <property type="component" value="Unassembled WGS sequence"/>
</dbReference>
<evidence type="ECO:0000313" key="1">
    <source>
        <dbReference type="EMBL" id="ORE03555.1"/>
    </source>
</evidence>
<dbReference type="AlphaFoldDB" id="A0A1X0QUX2"/>
<proteinExistence type="predicted"/>
<accession>A0A1X0QUX2</accession>
<sequence length="56" mass="6202">MSSITLSKVKSTEQLDLLAAIGMFLYSQKLSIKHLDCGSGDSTMMLLYKVVNTYVQ</sequence>
<protein>
    <submittedName>
        <fullName evidence="1">Uncharacterized protein</fullName>
    </submittedName>
</protein>
<dbReference type="VEuPathDB" id="FungiDB:BCV72DRAFT_213035"/>